<evidence type="ECO:0000313" key="10">
    <source>
        <dbReference type="Proteomes" id="UP000007148"/>
    </source>
</evidence>
<comment type="similarity">
    <text evidence="2">Belongs to the EFG1 family.</text>
</comment>
<keyword evidence="5" id="KW-0698">rRNA processing</keyword>
<accession>G4TJN1</accession>
<dbReference type="HOGENOM" id="CLU_066912_2_1_1"/>
<dbReference type="OrthoDB" id="47732at2759"/>
<dbReference type="InterPro" id="IPR019310">
    <property type="entry name" value="Efg1"/>
</dbReference>
<feature type="compositionally biased region" description="Basic and acidic residues" evidence="8">
    <location>
        <begin position="12"/>
        <end position="24"/>
    </location>
</feature>
<feature type="compositionally biased region" description="Acidic residues" evidence="8">
    <location>
        <begin position="251"/>
        <end position="260"/>
    </location>
</feature>
<dbReference type="GO" id="GO:0000462">
    <property type="term" value="P:maturation of SSU-rRNA from tricistronic rRNA transcript (SSU-rRNA, 5.8S rRNA, LSU-rRNA)"/>
    <property type="evidence" value="ECO:0007669"/>
    <property type="project" value="TreeGrafter"/>
</dbReference>
<keyword evidence="6" id="KW-0175">Coiled coil</keyword>
<dbReference type="GO" id="GO:0005730">
    <property type="term" value="C:nucleolus"/>
    <property type="evidence" value="ECO:0007669"/>
    <property type="project" value="UniProtKB-SubCell"/>
</dbReference>
<evidence type="ECO:0000256" key="5">
    <source>
        <dbReference type="ARBA" id="ARBA00022552"/>
    </source>
</evidence>
<evidence type="ECO:0000313" key="9">
    <source>
        <dbReference type="EMBL" id="CCA71527.1"/>
    </source>
</evidence>
<dbReference type="EMBL" id="CAFZ01000123">
    <property type="protein sequence ID" value="CCA71527.1"/>
    <property type="molecule type" value="Genomic_DNA"/>
</dbReference>
<evidence type="ECO:0000256" key="2">
    <source>
        <dbReference type="ARBA" id="ARBA00006916"/>
    </source>
</evidence>
<dbReference type="Proteomes" id="UP000007148">
    <property type="component" value="Unassembled WGS sequence"/>
</dbReference>
<dbReference type="Pfam" id="PF10153">
    <property type="entry name" value="Efg1"/>
    <property type="match status" value="1"/>
</dbReference>
<evidence type="ECO:0000256" key="8">
    <source>
        <dbReference type="SAM" id="MobiDB-lite"/>
    </source>
</evidence>
<dbReference type="InterPro" id="IPR050786">
    <property type="entry name" value="EFG1_rRNA-proc"/>
</dbReference>
<evidence type="ECO:0000256" key="6">
    <source>
        <dbReference type="ARBA" id="ARBA00023054"/>
    </source>
</evidence>
<gene>
    <name evidence="9" type="ORF">PIIN_05463</name>
</gene>
<dbReference type="STRING" id="1109443.G4TJN1"/>
<keyword evidence="7" id="KW-0539">Nucleus</keyword>
<feature type="compositionally biased region" description="Basic and acidic residues" evidence="8">
    <location>
        <begin position="228"/>
        <end position="244"/>
    </location>
</feature>
<name>G4TJN1_SERID</name>
<keyword evidence="10" id="KW-1185">Reference proteome</keyword>
<reference evidence="9 10" key="1">
    <citation type="journal article" date="2011" name="PLoS Pathog.">
        <title>Endophytic Life Strategies Decoded by Genome and Transcriptome Analyses of the Mutualistic Root Symbiont Piriformospora indica.</title>
        <authorList>
            <person name="Zuccaro A."/>
            <person name="Lahrmann U."/>
            <person name="Guldener U."/>
            <person name="Langen G."/>
            <person name="Pfiffi S."/>
            <person name="Biedenkopf D."/>
            <person name="Wong P."/>
            <person name="Samans B."/>
            <person name="Grimm C."/>
            <person name="Basiewicz M."/>
            <person name="Murat C."/>
            <person name="Martin F."/>
            <person name="Kogel K.H."/>
        </authorList>
    </citation>
    <scope>NUCLEOTIDE SEQUENCE [LARGE SCALE GENOMIC DNA]</scope>
    <source>
        <strain evidence="9 10">DSM 11827</strain>
    </source>
</reference>
<dbReference type="eggNOG" id="KOG4484">
    <property type="taxonomic scope" value="Eukaryota"/>
</dbReference>
<proteinExistence type="inferred from homology"/>
<dbReference type="PANTHER" id="PTHR33911">
    <property type="entry name" value="RRNA-PROCESSING PROTEIN EFG1"/>
    <property type="match status" value="1"/>
</dbReference>
<comment type="caution">
    <text evidence="9">The sequence shown here is derived from an EMBL/GenBank/DDBJ whole genome shotgun (WGS) entry which is preliminary data.</text>
</comment>
<evidence type="ECO:0000256" key="1">
    <source>
        <dbReference type="ARBA" id="ARBA00004604"/>
    </source>
</evidence>
<evidence type="ECO:0000256" key="4">
    <source>
        <dbReference type="ARBA" id="ARBA00019827"/>
    </source>
</evidence>
<dbReference type="FunCoup" id="G4TJN1">
    <property type="interactions" value="34"/>
</dbReference>
<sequence length="260" mass="29960">MGSFKSSKDRRKSGDSSSRKDSSTRHHSKQYKQSSADSVPGVQKLKAALRQTKRLLAKDNLTPDVRVTTERRLKSLESDLARAERAKLERTMATRYHKVKFFERQKVLRKIHQTQRTLDSGVNAEGEKLKKKHRKTLEAELFERRVDLNYILHYPKLEKYISLFPPEVRGEARNQDEDSEAETHAGSEETTQKRAEIRNTIRTAMIAGELEAEPEKHLAERQTSTSLHQEKQKLEKISASEHSKKAVTSGVEEDAFFEME</sequence>
<dbReference type="OMA" id="KPHRIQE"/>
<dbReference type="GO" id="GO:0030688">
    <property type="term" value="C:preribosome, small subunit precursor"/>
    <property type="evidence" value="ECO:0007669"/>
    <property type="project" value="TreeGrafter"/>
</dbReference>
<evidence type="ECO:0000256" key="3">
    <source>
        <dbReference type="ARBA" id="ARBA00018689"/>
    </source>
</evidence>
<dbReference type="AlphaFoldDB" id="G4TJN1"/>
<protein>
    <recommendedName>
        <fullName evidence="3">rRNA-processing protein EFG1</fullName>
    </recommendedName>
    <alternativeName>
        <fullName evidence="4">rRNA-processing protein efg1</fullName>
    </alternativeName>
</protein>
<feature type="region of interest" description="Disordered" evidence="8">
    <location>
        <begin position="171"/>
        <end position="260"/>
    </location>
</feature>
<comment type="subcellular location">
    <subcellularLocation>
        <location evidence="1">Nucleus</location>
        <location evidence="1">Nucleolus</location>
    </subcellularLocation>
</comment>
<evidence type="ECO:0000256" key="7">
    <source>
        <dbReference type="ARBA" id="ARBA00023242"/>
    </source>
</evidence>
<feature type="compositionally biased region" description="Basic and acidic residues" evidence="8">
    <location>
        <begin position="171"/>
        <end position="199"/>
    </location>
</feature>
<organism evidence="9 10">
    <name type="scientific">Serendipita indica (strain DSM 11827)</name>
    <name type="common">Root endophyte fungus</name>
    <name type="synonym">Piriformospora indica</name>
    <dbReference type="NCBI Taxonomy" id="1109443"/>
    <lineage>
        <taxon>Eukaryota</taxon>
        <taxon>Fungi</taxon>
        <taxon>Dikarya</taxon>
        <taxon>Basidiomycota</taxon>
        <taxon>Agaricomycotina</taxon>
        <taxon>Agaricomycetes</taxon>
        <taxon>Sebacinales</taxon>
        <taxon>Serendipitaceae</taxon>
        <taxon>Serendipita</taxon>
    </lineage>
</organism>
<feature type="region of interest" description="Disordered" evidence="8">
    <location>
        <begin position="1"/>
        <end position="45"/>
    </location>
</feature>
<dbReference type="PANTHER" id="PTHR33911:SF1">
    <property type="entry name" value="RRNA-PROCESSING PROTEIN EFG1"/>
    <property type="match status" value="1"/>
</dbReference>
<dbReference type="InParanoid" id="G4TJN1"/>